<keyword evidence="11 14" id="KW-1133">Transmembrane helix</keyword>
<dbReference type="PROSITE" id="PS50109">
    <property type="entry name" value="HIS_KIN"/>
    <property type="match status" value="1"/>
</dbReference>
<evidence type="ECO:0000256" key="11">
    <source>
        <dbReference type="ARBA" id="ARBA00022989"/>
    </source>
</evidence>
<dbReference type="NCBIfam" id="TIGR01386">
    <property type="entry name" value="cztS_silS_copS"/>
    <property type="match status" value="1"/>
</dbReference>
<dbReference type="SUPFAM" id="SSF55874">
    <property type="entry name" value="ATPase domain of HSP90 chaperone/DNA topoisomerase II/histidine kinase"/>
    <property type="match status" value="1"/>
</dbReference>
<dbReference type="InterPro" id="IPR004358">
    <property type="entry name" value="Sig_transdc_His_kin-like_C"/>
</dbReference>
<dbReference type="Pfam" id="PF21085">
    <property type="entry name" value="CusS"/>
    <property type="match status" value="1"/>
</dbReference>
<evidence type="ECO:0000256" key="3">
    <source>
        <dbReference type="ARBA" id="ARBA00022475"/>
    </source>
</evidence>
<feature type="domain" description="Histidine kinase" evidence="15">
    <location>
        <begin position="244"/>
        <end position="455"/>
    </location>
</feature>
<keyword evidence="7 14" id="KW-0812">Transmembrane</keyword>
<evidence type="ECO:0000256" key="4">
    <source>
        <dbReference type="ARBA" id="ARBA00022519"/>
    </source>
</evidence>
<dbReference type="InterPro" id="IPR006290">
    <property type="entry name" value="CztS_silS_copS"/>
</dbReference>
<keyword evidence="8 14" id="KW-0547">Nucleotide-binding</keyword>
<dbReference type="InterPro" id="IPR036097">
    <property type="entry name" value="HisK_dim/P_sf"/>
</dbReference>
<keyword evidence="10 14" id="KW-0067">ATP-binding</keyword>
<dbReference type="GO" id="GO:0000155">
    <property type="term" value="F:phosphorelay sensor kinase activity"/>
    <property type="evidence" value="ECO:0007669"/>
    <property type="project" value="InterPro"/>
</dbReference>
<dbReference type="EC" id="2.7.13.3" evidence="14"/>
<dbReference type="Pfam" id="PF00672">
    <property type="entry name" value="HAMP"/>
    <property type="match status" value="1"/>
</dbReference>
<keyword evidence="5" id="KW-0597">Phosphoprotein</keyword>
<comment type="catalytic activity">
    <reaction evidence="1 14">
        <text>ATP + protein L-histidine = ADP + protein N-phospho-L-histidine.</text>
        <dbReference type="EC" id="2.7.13.3"/>
    </reaction>
</comment>
<dbReference type="CDD" id="cd00082">
    <property type="entry name" value="HisKA"/>
    <property type="match status" value="1"/>
</dbReference>
<dbReference type="SMART" id="SM00387">
    <property type="entry name" value="HATPase_c"/>
    <property type="match status" value="1"/>
</dbReference>
<dbReference type="Gene3D" id="6.10.340.10">
    <property type="match status" value="1"/>
</dbReference>
<comment type="function">
    <text evidence="14">Member of a two-component regulatory system.</text>
</comment>
<dbReference type="FunFam" id="1.10.287.130:FF:000001">
    <property type="entry name" value="Two-component sensor histidine kinase"/>
    <property type="match status" value="1"/>
</dbReference>
<dbReference type="GO" id="GO:0005886">
    <property type="term" value="C:plasma membrane"/>
    <property type="evidence" value="ECO:0007669"/>
    <property type="project" value="UniProtKB-SubCell"/>
</dbReference>
<feature type="domain" description="HAMP" evidence="16">
    <location>
        <begin position="183"/>
        <end position="236"/>
    </location>
</feature>
<proteinExistence type="predicted"/>
<dbReference type="SUPFAM" id="SSF47384">
    <property type="entry name" value="Homodimeric domain of signal transducing histidine kinase"/>
    <property type="match status" value="1"/>
</dbReference>
<dbReference type="AlphaFoldDB" id="A0A2S5ST53"/>
<evidence type="ECO:0000256" key="8">
    <source>
        <dbReference type="ARBA" id="ARBA00022741"/>
    </source>
</evidence>
<reference evidence="17 18" key="1">
    <citation type="submission" date="2018-02" db="EMBL/GenBank/DDBJ databases">
        <title>Reclassifiation of [Polyangium] brachysporum DSM 7029 as Guopingzhaonella breviflexa gen. nov., sp. nov., a member of the family Comamonadaceae.</title>
        <authorList>
            <person name="Tang B."/>
        </authorList>
    </citation>
    <scope>NUCLEOTIDE SEQUENCE [LARGE SCALE GENOMIC DNA]</scope>
    <source>
        <strain evidence="17 18">BCRC 80649</strain>
    </source>
</reference>
<evidence type="ECO:0000259" key="16">
    <source>
        <dbReference type="PROSITE" id="PS50885"/>
    </source>
</evidence>
<dbReference type="SMART" id="SM00304">
    <property type="entry name" value="HAMP"/>
    <property type="match status" value="1"/>
</dbReference>
<evidence type="ECO:0000256" key="9">
    <source>
        <dbReference type="ARBA" id="ARBA00022777"/>
    </source>
</evidence>
<evidence type="ECO:0000256" key="12">
    <source>
        <dbReference type="ARBA" id="ARBA00023012"/>
    </source>
</evidence>
<keyword evidence="9 14" id="KW-0418">Kinase</keyword>
<evidence type="ECO:0000256" key="1">
    <source>
        <dbReference type="ARBA" id="ARBA00000085"/>
    </source>
</evidence>
<dbReference type="InterPro" id="IPR005467">
    <property type="entry name" value="His_kinase_dom"/>
</dbReference>
<evidence type="ECO:0000256" key="5">
    <source>
        <dbReference type="ARBA" id="ARBA00022553"/>
    </source>
</evidence>
<evidence type="ECO:0000256" key="10">
    <source>
        <dbReference type="ARBA" id="ARBA00022840"/>
    </source>
</evidence>
<dbReference type="PROSITE" id="PS50885">
    <property type="entry name" value="HAMP"/>
    <property type="match status" value="1"/>
</dbReference>
<evidence type="ECO:0000256" key="7">
    <source>
        <dbReference type="ARBA" id="ARBA00022692"/>
    </source>
</evidence>
<accession>A0A2S5ST53</accession>
<feature type="transmembrane region" description="Helical" evidence="14">
    <location>
        <begin position="12"/>
        <end position="31"/>
    </location>
</feature>
<dbReference type="OrthoDB" id="9786919at2"/>
<dbReference type="SMART" id="SM00388">
    <property type="entry name" value="HisKA"/>
    <property type="match status" value="1"/>
</dbReference>
<keyword evidence="4 14" id="KW-0997">Cell inner membrane</keyword>
<dbReference type="InterPro" id="IPR003594">
    <property type="entry name" value="HATPase_dom"/>
</dbReference>
<evidence type="ECO:0000256" key="6">
    <source>
        <dbReference type="ARBA" id="ARBA00022679"/>
    </source>
</evidence>
<dbReference type="Gene3D" id="3.30.565.10">
    <property type="entry name" value="Histidine kinase-like ATPase, C-terminal domain"/>
    <property type="match status" value="1"/>
</dbReference>
<keyword evidence="13 14" id="KW-0472">Membrane</keyword>
<keyword evidence="6 14" id="KW-0808">Transferase</keyword>
<keyword evidence="18" id="KW-1185">Reference proteome</keyword>
<dbReference type="GO" id="GO:0005524">
    <property type="term" value="F:ATP binding"/>
    <property type="evidence" value="ECO:0007669"/>
    <property type="project" value="UniProtKB-KW"/>
</dbReference>
<dbReference type="Gene3D" id="1.10.287.130">
    <property type="match status" value="1"/>
</dbReference>
<keyword evidence="12 14" id="KW-0902">Two-component regulatory system</keyword>
<dbReference type="CDD" id="cd06225">
    <property type="entry name" value="HAMP"/>
    <property type="match status" value="1"/>
</dbReference>
<evidence type="ECO:0000256" key="13">
    <source>
        <dbReference type="ARBA" id="ARBA00023136"/>
    </source>
</evidence>
<evidence type="ECO:0000313" key="17">
    <source>
        <dbReference type="EMBL" id="PPE65911.1"/>
    </source>
</evidence>
<comment type="caution">
    <text evidence="17">The sequence shown here is derived from an EMBL/GenBank/DDBJ whole genome shotgun (WGS) entry which is preliminary data.</text>
</comment>
<keyword evidence="3 14" id="KW-1003">Cell membrane</keyword>
<evidence type="ECO:0000259" key="15">
    <source>
        <dbReference type="PROSITE" id="PS50109"/>
    </source>
</evidence>
<gene>
    <name evidence="17" type="ORF">C1704_11430</name>
</gene>
<dbReference type="Pfam" id="PF02518">
    <property type="entry name" value="HATPase_c"/>
    <property type="match status" value="1"/>
</dbReference>
<dbReference type="Pfam" id="PF00512">
    <property type="entry name" value="HisKA"/>
    <property type="match status" value="1"/>
</dbReference>
<name>A0A2S5ST53_9BURK</name>
<dbReference type="PANTHER" id="PTHR45436">
    <property type="entry name" value="SENSOR HISTIDINE KINASE YKOH"/>
    <property type="match status" value="1"/>
</dbReference>
<evidence type="ECO:0000256" key="2">
    <source>
        <dbReference type="ARBA" id="ARBA00004429"/>
    </source>
</evidence>
<dbReference type="InterPro" id="IPR050428">
    <property type="entry name" value="TCS_sensor_his_kinase"/>
</dbReference>
<dbReference type="InterPro" id="IPR048590">
    <property type="entry name" value="CusS-like_sensor"/>
</dbReference>
<organism evidence="17 18">
    <name type="scientific">Caldimonas caldifontis</name>
    <dbReference type="NCBI Taxonomy" id="1452508"/>
    <lineage>
        <taxon>Bacteria</taxon>
        <taxon>Pseudomonadati</taxon>
        <taxon>Pseudomonadota</taxon>
        <taxon>Betaproteobacteria</taxon>
        <taxon>Burkholderiales</taxon>
        <taxon>Sphaerotilaceae</taxon>
        <taxon>Caldimonas</taxon>
    </lineage>
</organism>
<dbReference type="InterPro" id="IPR036890">
    <property type="entry name" value="HATPase_C_sf"/>
</dbReference>
<dbReference type="PRINTS" id="PR00344">
    <property type="entry name" value="BCTRLSENSOR"/>
</dbReference>
<dbReference type="Proteomes" id="UP000238605">
    <property type="component" value="Unassembled WGS sequence"/>
</dbReference>
<dbReference type="EMBL" id="PSNX01000010">
    <property type="protein sequence ID" value="PPE65911.1"/>
    <property type="molecule type" value="Genomic_DNA"/>
</dbReference>
<comment type="subcellular location">
    <subcellularLocation>
        <location evidence="2">Cell inner membrane</location>
        <topology evidence="2">Multi-pass membrane protein</topology>
    </subcellularLocation>
</comment>
<dbReference type="RefSeq" id="WP_104302859.1">
    <property type="nucleotide sequence ID" value="NZ_PSNX01000010.1"/>
</dbReference>
<evidence type="ECO:0000313" key="18">
    <source>
        <dbReference type="Proteomes" id="UP000238605"/>
    </source>
</evidence>
<sequence>MRRRLTLTARLTLLYTLVSLAVLLGLGLFVLRVTNAHFVELDEELLRDKSRLIAQLVADSRSTDELARHLDHLLSSHEGLHAELHAGDRTVYDRDALGLAQAVQRLEGAVPLVEWTQAGRTFRALVVPLEAPAALGGSQPLVLTLALDIHHHQHFMQALTRSLAVYLGVAALASGLLGWWSARRGLAPLREMKARAQRVTARQLDQRMPVQDVPVELADLALGLNTMLDRLQQDFERLSQFSGDLAHELRTPISNLLTQTQVSLAQQRDAAVYREVLASNAEELQRLARMVSDMLFLAKADHGLALPRPERIVLSDEVRALFDFYEALAEEKGLRLALEGQAEVVGDRLMVRRAVSNLLSNALRHATPGTAVRVTLGGAGEETVLSVHNEGPCIDPRDLPRLFDRFYRVDKSRTHADTEGTGLGLAITQAIMRAHAGRAVAHSRDGQTTLSLHFP</sequence>
<dbReference type="PANTHER" id="PTHR45436:SF15">
    <property type="entry name" value="SENSOR HISTIDINE KINASE CUSS"/>
    <property type="match status" value="1"/>
</dbReference>
<dbReference type="InterPro" id="IPR003661">
    <property type="entry name" value="HisK_dim/P_dom"/>
</dbReference>
<protein>
    <recommendedName>
        <fullName evidence="14">Sensor protein</fullName>
        <ecNumber evidence="14">2.7.13.3</ecNumber>
    </recommendedName>
</protein>
<evidence type="ECO:0000256" key="14">
    <source>
        <dbReference type="RuleBase" id="RU364088"/>
    </source>
</evidence>
<dbReference type="SUPFAM" id="SSF158472">
    <property type="entry name" value="HAMP domain-like"/>
    <property type="match status" value="1"/>
</dbReference>
<dbReference type="InterPro" id="IPR003660">
    <property type="entry name" value="HAMP_dom"/>
</dbReference>